<dbReference type="GO" id="GO:0004519">
    <property type="term" value="F:endonuclease activity"/>
    <property type="evidence" value="ECO:0007669"/>
    <property type="project" value="UniProtKB-KW"/>
</dbReference>
<keyword evidence="2" id="KW-0378">Hydrolase</keyword>
<proteinExistence type="predicted"/>
<evidence type="ECO:0000259" key="1">
    <source>
        <dbReference type="SMART" id="SM00507"/>
    </source>
</evidence>
<reference evidence="2 3" key="1">
    <citation type="submission" date="2020-04" db="EMBL/GenBank/DDBJ databases">
        <title>Draft genome of Pyxidicoccus fallax type strain.</title>
        <authorList>
            <person name="Whitworth D.E."/>
        </authorList>
    </citation>
    <scope>NUCLEOTIDE SEQUENCE [LARGE SCALE GENOMIC DNA]</scope>
    <source>
        <strain evidence="2 3">DSM 14698</strain>
    </source>
</reference>
<accession>A0A848LB80</accession>
<keyword evidence="2" id="KW-0255">Endonuclease</keyword>
<dbReference type="AlphaFoldDB" id="A0A848LB80"/>
<dbReference type="Gene3D" id="1.10.30.50">
    <property type="match status" value="1"/>
</dbReference>
<organism evidence="2 3">
    <name type="scientific">Pyxidicoccus fallax</name>
    <dbReference type="NCBI Taxonomy" id="394095"/>
    <lineage>
        <taxon>Bacteria</taxon>
        <taxon>Pseudomonadati</taxon>
        <taxon>Myxococcota</taxon>
        <taxon>Myxococcia</taxon>
        <taxon>Myxococcales</taxon>
        <taxon>Cystobacterineae</taxon>
        <taxon>Myxococcaceae</taxon>
        <taxon>Pyxidicoccus</taxon>
    </lineage>
</organism>
<evidence type="ECO:0000313" key="2">
    <source>
        <dbReference type="EMBL" id="NMO15746.1"/>
    </source>
</evidence>
<protein>
    <submittedName>
        <fullName evidence="2">HNH endonuclease</fullName>
    </submittedName>
</protein>
<dbReference type="RefSeq" id="WP_169345039.1">
    <property type="nucleotide sequence ID" value="NZ_JABBJJ010000047.1"/>
</dbReference>
<keyword evidence="3" id="KW-1185">Reference proteome</keyword>
<gene>
    <name evidence="2" type="ORF">HG543_12910</name>
</gene>
<name>A0A848LB80_9BACT</name>
<dbReference type="CDD" id="cd00085">
    <property type="entry name" value="HNHc"/>
    <property type="match status" value="1"/>
</dbReference>
<evidence type="ECO:0000313" key="3">
    <source>
        <dbReference type="Proteomes" id="UP000518300"/>
    </source>
</evidence>
<comment type="caution">
    <text evidence="2">The sequence shown here is derived from an EMBL/GenBank/DDBJ whole genome shotgun (WGS) entry which is preliminary data.</text>
</comment>
<sequence>MSPTSIDPRILESAKHLTKRARLLVELIIARGSVTMEELTAEGYAHAARAAADVRDAGIPLVTTMVKSPKTHRPMAVYSFGDPSQIVDGRIGGRSTIPKKVRSLLVERDGERCAACLHPYPASELQVDHRVPFRVGGEPGSTEGYMLLCRSCQRSKSWACEHCPNWTARVEETCRGCFWASPSNYQHVATRAERRVSLVFEGPEEIRRFDELARHAAEQGVDIAAAIKAWLSQSG</sequence>
<dbReference type="SMART" id="SM00507">
    <property type="entry name" value="HNHc"/>
    <property type="match status" value="1"/>
</dbReference>
<dbReference type="InterPro" id="IPR003615">
    <property type="entry name" value="HNH_nuc"/>
</dbReference>
<feature type="domain" description="HNH nuclease" evidence="1">
    <location>
        <begin position="100"/>
        <end position="154"/>
    </location>
</feature>
<dbReference type="EMBL" id="JABBJJ010000047">
    <property type="protein sequence ID" value="NMO15746.1"/>
    <property type="molecule type" value="Genomic_DNA"/>
</dbReference>
<dbReference type="Proteomes" id="UP000518300">
    <property type="component" value="Unassembled WGS sequence"/>
</dbReference>
<keyword evidence="2" id="KW-0540">Nuclease</keyword>